<accession>A0A1L0BXL3</accession>
<dbReference type="GO" id="GO:0005783">
    <property type="term" value="C:endoplasmic reticulum"/>
    <property type="evidence" value="ECO:0007669"/>
    <property type="project" value="TreeGrafter"/>
</dbReference>
<feature type="signal peptide" evidence="1">
    <location>
        <begin position="1"/>
        <end position="19"/>
    </location>
</feature>
<gene>
    <name evidence="3" type="ORF">SAMEA4029009_CIC11G00000005455</name>
</gene>
<dbReference type="InterPro" id="IPR024382">
    <property type="entry name" value="Vps3844_C"/>
</dbReference>
<evidence type="ECO:0000259" key="2">
    <source>
        <dbReference type="Pfam" id="PF12955"/>
    </source>
</evidence>
<protein>
    <submittedName>
        <fullName evidence="3">CIC11C00000005455</fullName>
    </submittedName>
</protein>
<dbReference type="Proteomes" id="UP000182259">
    <property type="component" value="Chromosome IV"/>
</dbReference>
<feature type="domain" description="Vacuolar sorting protein Vps3844 C-terminal" evidence="2">
    <location>
        <begin position="316"/>
        <end position="411"/>
    </location>
</feature>
<proteinExistence type="predicted"/>
<evidence type="ECO:0000256" key="1">
    <source>
        <dbReference type="SAM" id="SignalP"/>
    </source>
</evidence>
<dbReference type="PANTHER" id="PTHR36853:SF1">
    <property type="entry name" value="DUF3844 DOMAIN-CONTAINING PROTEIN"/>
    <property type="match status" value="1"/>
</dbReference>
<organism evidence="3 4">
    <name type="scientific">Sungouiella intermedia</name>
    <dbReference type="NCBI Taxonomy" id="45354"/>
    <lineage>
        <taxon>Eukaryota</taxon>
        <taxon>Fungi</taxon>
        <taxon>Dikarya</taxon>
        <taxon>Ascomycota</taxon>
        <taxon>Saccharomycotina</taxon>
        <taxon>Pichiomycetes</taxon>
        <taxon>Metschnikowiaceae</taxon>
        <taxon>Sungouiella</taxon>
    </lineage>
</organism>
<keyword evidence="1" id="KW-0732">Signal</keyword>
<dbReference type="InterPro" id="IPR053065">
    <property type="entry name" value="Archenteron_Induction-Rel"/>
</dbReference>
<name>A0A1L0BXL3_9ASCO</name>
<sequence length="418" mass="44760">MKLSQLGSIFLLGAASVSASASGNAAVFELNDQPAHDAIVASVHDSKVYFADKFGVGEYYSIGHSQKSVKLLQKLHSADSGKPSVVFIVKGVENPSSFFSAADSGSGAASTAASDKLAFEIGLLKEKHVRHLVHELFEELPGHYAKVHNSLVTSVTREIQMVATQSTESKAIKHVFKRLQDDLPRHWNNLLAGNSQSTVDLLDSGLNVLNDKLFISEILQVAKIADQSEGLLVVNLDSLLSLGTKIGFQSSTYQLAQRTLARSIQAMSDKFDVTVVALGPKHKTAGCGSRMQKRSDELADVFSVFSKRGAVAAKACFADEDACTSATNNCNGHGSCTKFQSKCWQCACKPTFDKKLSKTTKWAGSDCSKKDIAAQANLLLWTSVALLLTLVGGVKLLYSIDSESLPGVLEAATVKRST</sequence>
<feature type="chain" id="PRO_5012001296" evidence="1">
    <location>
        <begin position="20"/>
        <end position="418"/>
    </location>
</feature>
<dbReference type="EMBL" id="LT635767">
    <property type="protein sequence ID" value="SGZ55979.1"/>
    <property type="molecule type" value="Genomic_DNA"/>
</dbReference>
<evidence type="ECO:0000313" key="3">
    <source>
        <dbReference type="EMBL" id="SGZ55979.1"/>
    </source>
</evidence>
<evidence type="ECO:0000313" key="4">
    <source>
        <dbReference type="Proteomes" id="UP000182259"/>
    </source>
</evidence>
<dbReference type="Pfam" id="PF12955">
    <property type="entry name" value="Vps3844_C"/>
    <property type="match status" value="1"/>
</dbReference>
<dbReference type="AlphaFoldDB" id="A0A1L0BXL3"/>
<reference evidence="3 4" key="1">
    <citation type="submission" date="2016-10" db="EMBL/GenBank/DDBJ databases">
        <authorList>
            <person name="de Groot N.N."/>
        </authorList>
    </citation>
    <scope>NUCLEOTIDE SEQUENCE [LARGE SCALE GENOMIC DNA]</scope>
    <source>
        <strain evidence="3 4">PYCC 4715</strain>
    </source>
</reference>
<dbReference type="PANTHER" id="PTHR36853">
    <property type="entry name" value="EXPRESSED PROTEIN"/>
    <property type="match status" value="1"/>
</dbReference>